<keyword evidence="4" id="KW-1185">Reference proteome</keyword>
<dbReference type="Proteomes" id="UP000327044">
    <property type="component" value="Unassembled WGS sequence"/>
</dbReference>
<protein>
    <recommendedName>
        <fullName evidence="1">F-box domain-containing protein</fullName>
    </recommendedName>
</protein>
<dbReference type="EMBL" id="GEZM01056235">
    <property type="protein sequence ID" value="JAV72771.1"/>
    <property type="molecule type" value="Transcribed_RNA"/>
</dbReference>
<reference evidence="2" key="1">
    <citation type="journal article" date="2016" name="Sci. Rep.">
        <title>Molecular characterization of firefly nuptial gifts: a multi-omics approach sheds light on postcopulatory sexual selection.</title>
        <authorList>
            <person name="Al-Wathiqui N."/>
            <person name="Fallon T.R."/>
            <person name="South A."/>
            <person name="Weng J.K."/>
            <person name="Lewis S.M."/>
        </authorList>
    </citation>
    <scope>NUCLEOTIDE SEQUENCE</scope>
</reference>
<proteinExistence type="predicted"/>
<dbReference type="SUPFAM" id="SSF81383">
    <property type="entry name" value="F-box domain"/>
    <property type="match status" value="1"/>
</dbReference>
<dbReference type="FunCoup" id="A0A1Y1LIQ2">
    <property type="interactions" value="6"/>
</dbReference>
<dbReference type="SUPFAM" id="SSF52047">
    <property type="entry name" value="RNI-like"/>
    <property type="match status" value="1"/>
</dbReference>
<dbReference type="Pfam" id="PF12937">
    <property type="entry name" value="F-box-like"/>
    <property type="match status" value="1"/>
</dbReference>
<reference evidence="3 4" key="2">
    <citation type="journal article" date="2018" name="Elife">
        <title>Firefly genomes illuminate parallel origins of bioluminescence in beetles.</title>
        <authorList>
            <person name="Fallon T.R."/>
            <person name="Lower S.E."/>
            <person name="Chang C.H."/>
            <person name="Bessho-Uehara M."/>
            <person name="Martin G.J."/>
            <person name="Bewick A.J."/>
            <person name="Behringer M."/>
            <person name="Debat H.J."/>
            <person name="Wong I."/>
            <person name="Day J.C."/>
            <person name="Suvorov A."/>
            <person name="Silva C.J."/>
            <person name="Stanger-Hall K.F."/>
            <person name="Hall D.W."/>
            <person name="Schmitz R.J."/>
            <person name="Nelson D.R."/>
            <person name="Lewis S.M."/>
            <person name="Shigenobu S."/>
            <person name="Bybee S.M."/>
            <person name="Larracuente A.M."/>
            <person name="Oba Y."/>
            <person name="Weng J.K."/>
        </authorList>
    </citation>
    <scope>NUCLEOTIDE SEQUENCE [LARGE SCALE GENOMIC DNA]</scope>
    <source>
        <strain evidence="3">1611_PpyrPB1</strain>
        <tissue evidence="3">Whole body</tissue>
    </source>
</reference>
<organism evidence="2">
    <name type="scientific">Photinus pyralis</name>
    <name type="common">Common eastern firefly</name>
    <name type="synonym">Lampyris pyralis</name>
    <dbReference type="NCBI Taxonomy" id="7054"/>
    <lineage>
        <taxon>Eukaryota</taxon>
        <taxon>Metazoa</taxon>
        <taxon>Ecdysozoa</taxon>
        <taxon>Arthropoda</taxon>
        <taxon>Hexapoda</taxon>
        <taxon>Insecta</taxon>
        <taxon>Pterygota</taxon>
        <taxon>Neoptera</taxon>
        <taxon>Endopterygota</taxon>
        <taxon>Coleoptera</taxon>
        <taxon>Polyphaga</taxon>
        <taxon>Elateriformia</taxon>
        <taxon>Elateroidea</taxon>
        <taxon>Lampyridae</taxon>
        <taxon>Lampyrinae</taxon>
        <taxon>Photinus</taxon>
    </lineage>
</organism>
<reference evidence="3" key="3">
    <citation type="submission" date="2019-08" db="EMBL/GenBank/DDBJ databases">
        <authorList>
            <consortium name="Photinus pyralis genome working group"/>
            <person name="Fallon T.R."/>
            <person name="Sander Lower S.E."/>
            <person name="Weng J.-K."/>
        </authorList>
    </citation>
    <scope>NUCLEOTIDE SEQUENCE</scope>
    <source>
        <strain evidence="3">1611_PpyrPB1</strain>
        <tissue evidence="3">Whole body</tissue>
    </source>
</reference>
<dbReference type="InterPro" id="IPR032675">
    <property type="entry name" value="LRR_dom_sf"/>
</dbReference>
<gene>
    <name evidence="3" type="ORF">PPYR_11620</name>
</gene>
<dbReference type="InterPro" id="IPR036047">
    <property type="entry name" value="F-box-like_dom_sf"/>
</dbReference>
<evidence type="ECO:0000313" key="3">
    <source>
        <dbReference type="EMBL" id="KAB0794781.1"/>
    </source>
</evidence>
<dbReference type="Gene3D" id="3.80.10.10">
    <property type="entry name" value="Ribonuclease Inhibitor"/>
    <property type="match status" value="1"/>
</dbReference>
<name>A0A1Y1LIQ2_PHOPY</name>
<dbReference type="InParanoid" id="A0A1Y1LIQ2"/>
<dbReference type="AlphaFoldDB" id="A0A1Y1LIQ2"/>
<dbReference type="Gene3D" id="1.20.1280.50">
    <property type="match status" value="1"/>
</dbReference>
<sequence length="512" mass="60241">MKKACWKVNDEPSFPSEKWINMHDDCATDDTAVYIDLDNEDEDETDGEICNSAWSQLPDILLGKIFSYLSIRQKYYCSLVCRGWYRAFYLPEVWAQFVLEDSTLTRGRFNYYSGWQYVLDHLRTQACLAQVGKYFKHLTLDPMLNFYNLYEFMNMISWYTEQKARDIVKSGVGTNVRSLKFTFPCNMANRDETERIRLFGTGGKLLDALKRLMSNLRKLKKIELIDLMLDPQEAQYLLDGVCETCYLTLQSIVLVNTTRVQYQILHVGIFLNLQVLVISPQNLGEDMVELLGYTKLRHLHIFQNRYTPSDFTIKPVPAKIWKNCHRNNPKLCIHLELQCNKDRQLIWQDGAPVKSILYDSPHTTQTLQLINAVELYRKTLTIYGHKNRPRYYRSKSFHERIDCTLLLLCRQCTSLKVLIINERVSTATLLLIAFTARNLRYLHVRSNAVIKRCDWSQNSEWEDELYIWLKTNSRSFEAVEKEISQILGYKWKMLTDKQFNNLNINLHDDNVL</sequence>
<dbReference type="PANTHER" id="PTHR20872">
    <property type="match status" value="1"/>
</dbReference>
<evidence type="ECO:0000313" key="2">
    <source>
        <dbReference type="EMBL" id="JAV72771.1"/>
    </source>
</evidence>
<evidence type="ECO:0000313" key="4">
    <source>
        <dbReference type="Proteomes" id="UP000327044"/>
    </source>
</evidence>
<evidence type="ECO:0000259" key="1">
    <source>
        <dbReference type="PROSITE" id="PS50181"/>
    </source>
</evidence>
<dbReference type="EMBL" id="VVIM01000008">
    <property type="protein sequence ID" value="KAB0794781.1"/>
    <property type="molecule type" value="Genomic_DNA"/>
</dbReference>
<dbReference type="PROSITE" id="PS50181">
    <property type="entry name" value="FBOX"/>
    <property type="match status" value="1"/>
</dbReference>
<dbReference type="OrthoDB" id="9974792at2759"/>
<feature type="domain" description="F-box" evidence="1">
    <location>
        <begin position="51"/>
        <end position="97"/>
    </location>
</feature>
<dbReference type="InterPro" id="IPR001810">
    <property type="entry name" value="F-box_dom"/>
</dbReference>
<accession>A0A1Y1LIQ2</accession>
<dbReference type="PANTHER" id="PTHR20872:SF1">
    <property type="entry name" value="F-BOX DOMAIN-CONTAINING PROTEIN"/>
    <property type="match status" value="1"/>
</dbReference>